<organism evidence="1 2">
    <name type="scientific">Flagellimonas pacifica</name>
    <dbReference type="NCBI Taxonomy" id="1247520"/>
    <lineage>
        <taxon>Bacteria</taxon>
        <taxon>Pseudomonadati</taxon>
        <taxon>Bacteroidota</taxon>
        <taxon>Flavobacteriia</taxon>
        <taxon>Flavobacteriales</taxon>
        <taxon>Flavobacteriaceae</taxon>
        <taxon>Flagellimonas</taxon>
    </lineage>
</organism>
<dbReference type="RefSeq" id="WP_097044327.1">
    <property type="nucleotide sequence ID" value="NZ_OBEH01000001.1"/>
</dbReference>
<dbReference type="Pfam" id="PF18616">
    <property type="entry name" value="CdiI_3"/>
    <property type="match status" value="1"/>
</dbReference>
<name>A0A285ME43_9FLAO</name>
<accession>A0A285ME43</accession>
<proteinExistence type="predicted"/>
<evidence type="ECO:0000313" key="1">
    <source>
        <dbReference type="EMBL" id="SNY94983.1"/>
    </source>
</evidence>
<dbReference type="OrthoDB" id="4829274at2"/>
<sequence>MAKAKTKSENNWLLKSLESLEKEYWGEIPKDESYLITTCHQLRKKQLKEFDTEDLRIMIGQDIGLKYLIPLAFKTLEKDILAEGDFYEGDLLKAVLTSNSAYWKKETEYWALMCELFNNKISEIEKEAAEYDTGRKILEAYEEFKKIN</sequence>
<gene>
    <name evidence="1" type="ORF">SAMN06265377_0647</name>
</gene>
<dbReference type="InterPro" id="IPR040547">
    <property type="entry name" value="CdiI"/>
</dbReference>
<reference evidence="2" key="1">
    <citation type="submission" date="2017-09" db="EMBL/GenBank/DDBJ databases">
        <authorList>
            <person name="Varghese N."/>
            <person name="Submissions S."/>
        </authorList>
    </citation>
    <scope>NUCLEOTIDE SEQUENCE [LARGE SCALE GENOMIC DNA]</scope>
    <source>
        <strain evidence="2">DSM 25885</strain>
    </source>
</reference>
<evidence type="ECO:0000313" key="2">
    <source>
        <dbReference type="Proteomes" id="UP000219048"/>
    </source>
</evidence>
<dbReference type="EMBL" id="OBEH01000001">
    <property type="protein sequence ID" value="SNY94983.1"/>
    <property type="molecule type" value="Genomic_DNA"/>
</dbReference>
<dbReference type="Proteomes" id="UP000219048">
    <property type="component" value="Unassembled WGS sequence"/>
</dbReference>
<dbReference type="CDD" id="cd20691">
    <property type="entry name" value="CdiI_EC536-like"/>
    <property type="match status" value="1"/>
</dbReference>
<protein>
    <submittedName>
        <fullName evidence="1">Uncharacterized protein</fullName>
    </submittedName>
</protein>
<keyword evidence="2" id="KW-1185">Reference proteome</keyword>
<dbReference type="AlphaFoldDB" id="A0A285ME43"/>